<keyword evidence="1" id="KW-0813">Transport</keyword>
<dbReference type="Proteomes" id="UP001596368">
    <property type="component" value="Unassembled WGS sequence"/>
</dbReference>
<feature type="compositionally biased region" description="Acidic residues" evidence="5">
    <location>
        <begin position="286"/>
        <end position="302"/>
    </location>
</feature>
<feature type="compositionally biased region" description="Acidic residues" evidence="5">
    <location>
        <begin position="311"/>
        <end position="322"/>
    </location>
</feature>
<dbReference type="InterPro" id="IPR006311">
    <property type="entry name" value="TAT_signal"/>
</dbReference>
<evidence type="ECO:0000256" key="3">
    <source>
        <dbReference type="ARBA" id="ARBA00022982"/>
    </source>
</evidence>
<feature type="region of interest" description="Disordered" evidence="5">
    <location>
        <begin position="279"/>
        <end position="342"/>
    </location>
</feature>
<dbReference type="Gene3D" id="2.60.40.420">
    <property type="entry name" value="Cupredoxins - blue copper proteins"/>
    <property type="match status" value="1"/>
</dbReference>
<sequence>MSGPSHGDRPRWRRRGDRIERRTGGLGSASRRRLLKIGGAGAVVAGVGGAGLTTAQQEDDDETDGDDGGDGGDGGGGSESVLDDLVDPTFGYPLAADESDGVSVERVVDVSEVSGEGVHADFPSEPSGDAPGAFEEVPAEFYFDPVGLAVEPGGLVQFRVRAGLHTVTAFTELAEPALALPRRVPAASEPFTSPPLTPDQSWVYRFEESGVYDYFCFPHLGLGMVARIVVYDPADDDLSDDAFAVDGDADLFPNDRRVLASEELDPANVVDAGEVGWADLSVGEPEGTETEGTETETPDGTETETGTPDGTETETETPDGTETETGTPTATGTESEEPGPSL</sequence>
<evidence type="ECO:0000313" key="7">
    <source>
        <dbReference type="EMBL" id="MFC7136414.1"/>
    </source>
</evidence>
<evidence type="ECO:0000256" key="4">
    <source>
        <dbReference type="ARBA" id="ARBA00023008"/>
    </source>
</evidence>
<proteinExistence type="predicted"/>
<evidence type="ECO:0000256" key="1">
    <source>
        <dbReference type="ARBA" id="ARBA00022448"/>
    </source>
</evidence>
<evidence type="ECO:0000256" key="5">
    <source>
        <dbReference type="SAM" id="MobiDB-lite"/>
    </source>
</evidence>
<dbReference type="InterPro" id="IPR000923">
    <property type="entry name" value="BlueCu_1"/>
</dbReference>
<dbReference type="InterPro" id="IPR028871">
    <property type="entry name" value="BlueCu_1_BS"/>
</dbReference>
<dbReference type="PROSITE" id="PS51318">
    <property type="entry name" value="TAT"/>
    <property type="match status" value="1"/>
</dbReference>
<evidence type="ECO:0000259" key="6">
    <source>
        <dbReference type="Pfam" id="PF00127"/>
    </source>
</evidence>
<feature type="domain" description="Blue (type 1) copper" evidence="6">
    <location>
        <begin position="198"/>
        <end position="230"/>
    </location>
</feature>
<protein>
    <submittedName>
        <fullName evidence="7">Plastocyanin/azurin family copper-binding protein</fullName>
    </submittedName>
</protein>
<reference evidence="7 8" key="1">
    <citation type="journal article" date="2019" name="Int. J. Syst. Evol. Microbiol.">
        <title>The Global Catalogue of Microorganisms (GCM) 10K type strain sequencing project: providing services to taxonomists for standard genome sequencing and annotation.</title>
        <authorList>
            <consortium name="The Broad Institute Genomics Platform"/>
            <consortium name="The Broad Institute Genome Sequencing Center for Infectious Disease"/>
            <person name="Wu L."/>
            <person name="Ma J."/>
        </authorList>
    </citation>
    <scope>NUCLEOTIDE SEQUENCE [LARGE SCALE GENOMIC DNA]</scope>
    <source>
        <strain evidence="7 8">DT92</strain>
    </source>
</reference>
<dbReference type="InterPro" id="IPR008972">
    <property type="entry name" value="Cupredoxin"/>
</dbReference>
<dbReference type="PROSITE" id="PS00196">
    <property type="entry name" value="COPPER_BLUE"/>
    <property type="match status" value="1"/>
</dbReference>
<feature type="region of interest" description="Disordered" evidence="5">
    <location>
        <begin position="1"/>
        <end position="31"/>
    </location>
</feature>
<dbReference type="GO" id="GO:0046872">
    <property type="term" value="F:metal ion binding"/>
    <property type="evidence" value="ECO:0007669"/>
    <property type="project" value="UniProtKB-KW"/>
</dbReference>
<organism evidence="7 8">
    <name type="scientific">Halobaculum litoreum</name>
    <dbReference type="NCBI Taxonomy" id="3031998"/>
    <lineage>
        <taxon>Archaea</taxon>
        <taxon>Methanobacteriati</taxon>
        <taxon>Methanobacteriota</taxon>
        <taxon>Stenosarchaea group</taxon>
        <taxon>Halobacteria</taxon>
        <taxon>Halobacteriales</taxon>
        <taxon>Haloferacaceae</taxon>
        <taxon>Halobaculum</taxon>
    </lineage>
</organism>
<feature type="region of interest" description="Disordered" evidence="5">
    <location>
        <begin position="49"/>
        <end position="97"/>
    </location>
</feature>
<feature type="compositionally biased region" description="Low complexity" evidence="5">
    <location>
        <begin position="323"/>
        <end position="342"/>
    </location>
</feature>
<comment type="caution">
    <text evidence="7">The sequence shown here is derived from an EMBL/GenBank/DDBJ whole genome shotgun (WGS) entry which is preliminary data.</text>
</comment>
<dbReference type="SUPFAM" id="SSF49503">
    <property type="entry name" value="Cupredoxins"/>
    <property type="match status" value="1"/>
</dbReference>
<keyword evidence="2" id="KW-0479">Metal-binding</keyword>
<feature type="compositionally biased region" description="Acidic residues" evidence="5">
    <location>
        <begin position="57"/>
        <end position="70"/>
    </location>
</feature>
<keyword evidence="4" id="KW-0186">Copper</keyword>
<dbReference type="AlphaFoldDB" id="A0ABD5XRY3"/>
<gene>
    <name evidence="7" type="ORF">ACFQRB_07445</name>
</gene>
<evidence type="ECO:0000313" key="8">
    <source>
        <dbReference type="Proteomes" id="UP001596368"/>
    </source>
</evidence>
<accession>A0ABD5XRY3</accession>
<keyword evidence="8" id="KW-1185">Reference proteome</keyword>
<dbReference type="EMBL" id="JBHSZG010000001">
    <property type="protein sequence ID" value="MFC7136414.1"/>
    <property type="molecule type" value="Genomic_DNA"/>
</dbReference>
<keyword evidence="3" id="KW-0249">Electron transport</keyword>
<feature type="compositionally biased region" description="Basic and acidic residues" evidence="5">
    <location>
        <begin position="1"/>
        <end position="10"/>
    </location>
</feature>
<name>A0ABD5XRY3_9EURY</name>
<dbReference type="Pfam" id="PF00127">
    <property type="entry name" value="Copper-bind"/>
    <property type="match status" value="1"/>
</dbReference>
<evidence type="ECO:0000256" key="2">
    <source>
        <dbReference type="ARBA" id="ARBA00022723"/>
    </source>
</evidence>